<dbReference type="Proteomes" id="UP000185794">
    <property type="component" value="Unassembled WGS sequence"/>
</dbReference>
<evidence type="ECO:0000313" key="3">
    <source>
        <dbReference type="Proteomes" id="UP000185794"/>
    </source>
</evidence>
<gene>
    <name evidence="2" type="ORF">AWP47_17755</name>
</gene>
<evidence type="ECO:0000313" key="2">
    <source>
        <dbReference type="EMBL" id="OKV08674.1"/>
    </source>
</evidence>
<protein>
    <submittedName>
        <fullName evidence="2">Uncharacterized protein</fullName>
    </submittedName>
</protein>
<name>A0A854BJW4_ECOLX</name>
<feature type="transmembrane region" description="Helical" evidence="1">
    <location>
        <begin position="54"/>
        <end position="76"/>
    </location>
</feature>
<reference evidence="2 3" key="1">
    <citation type="journal article" date="2017" name="Front. Cell. Infect. Microbiol.">
        <title>Chaperone-usher pili loci of human colonization factor-negative enterotoxigenic Escherichia coli.</title>
        <authorList>
            <person name="Del Canto F."/>
            <person name="Vidal R."/>
            <person name="Stine O.C."/>
            <person name="Pop M."/>
        </authorList>
    </citation>
    <scope>NUCLEOTIDE SEQUENCE [LARGE SCALE GENOMIC DNA]</scope>
    <source>
        <strain evidence="2 3">700324</strain>
    </source>
</reference>
<dbReference type="EMBL" id="LRKC01000132">
    <property type="protein sequence ID" value="OKV08674.1"/>
    <property type="molecule type" value="Genomic_DNA"/>
</dbReference>
<evidence type="ECO:0000256" key="1">
    <source>
        <dbReference type="SAM" id="Phobius"/>
    </source>
</evidence>
<proteinExistence type="predicted"/>
<organism evidence="2 3">
    <name type="scientific">Escherichia coli</name>
    <dbReference type="NCBI Taxonomy" id="562"/>
    <lineage>
        <taxon>Bacteria</taxon>
        <taxon>Pseudomonadati</taxon>
        <taxon>Pseudomonadota</taxon>
        <taxon>Gammaproteobacteria</taxon>
        <taxon>Enterobacterales</taxon>
        <taxon>Enterobacteriaceae</taxon>
        <taxon>Escherichia</taxon>
    </lineage>
</organism>
<keyword evidence="1" id="KW-0812">Transmembrane</keyword>
<feature type="transmembrane region" description="Helical" evidence="1">
    <location>
        <begin position="114"/>
        <end position="133"/>
    </location>
</feature>
<keyword evidence="1" id="KW-1133">Transmembrane helix</keyword>
<feature type="transmembrane region" description="Helical" evidence="1">
    <location>
        <begin position="12"/>
        <end position="34"/>
    </location>
</feature>
<dbReference type="AlphaFoldDB" id="A0A854BJW4"/>
<keyword evidence="1" id="KW-0472">Membrane</keyword>
<sequence>MDDNKLIKNSSLFVAYMGCLGWGSAYFYGWGISFYYGYPWWVVSAGMDDVARSLLYAVTVMGIFLLGWGIGLAFFISVKQRSNMQELSFTRLFLAIFLLFTPVIIEFSILKQDIAIKLTVFSVIVAAAITFVVRGYGHFFHSLLYCKTSSFENIEWNSTWHGF</sequence>
<comment type="caution">
    <text evidence="2">The sequence shown here is derived from an EMBL/GenBank/DDBJ whole genome shotgun (WGS) entry which is preliminary data.</text>
</comment>
<feature type="transmembrane region" description="Helical" evidence="1">
    <location>
        <begin position="88"/>
        <end position="108"/>
    </location>
</feature>
<accession>A0A854BJW4</accession>